<protein>
    <submittedName>
        <fullName evidence="2">Peptidase M50B-like</fullName>
    </submittedName>
</protein>
<evidence type="ECO:0000313" key="2">
    <source>
        <dbReference type="EMBL" id="SNS04333.1"/>
    </source>
</evidence>
<dbReference type="Proteomes" id="UP000198310">
    <property type="component" value="Unassembled WGS sequence"/>
</dbReference>
<dbReference type="AlphaFoldDB" id="A0A239BBD8"/>
<feature type="transmembrane region" description="Helical" evidence="1">
    <location>
        <begin position="126"/>
        <end position="148"/>
    </location>
</feature>
<dbReference type="EMBL" id="FZNS01000020">
    <property type="protein sequence ID" value="SNS04333.1"/>
    <property type="molecule type" value="Genomic_DNA"/>
</dbReference>
<feature type="transmembrane region" description="Helical" evidence="1">
    <location>
        <begin position="30"/>
        <end position="55"/>
    </location>
</feature>
<gene>
    <name evidence="2" type="ORF">SAMN06269173_1205</name>
</gene>
<keyword evidence="1" id="KW-0472">Membrane</keyword>
<sequence>MGLAIVSVPTLVLPLHLSLAQRLSAAEAYASNAAACSMLVDILLLLVLFPVSFIVSGLAHELGHAIAGKLVGLSIHRIVIATDLRKKTVKPRFTLAGTEFYFAPNSLLHYVTTSGVAFSKHPVKQLIFNLAGPLSGALTAAVFAFYSFGFTGTTVVNGIAICLWGFHFVMNLLELQPELLAYDTPSDGWNVREAWRRIKASKKN</sequence>
<keyword evidence="1" id="KW-0812">Transmembrane</keyword>
<dbReference type="InterPro" id="IPR049500">
    <property type="entry name" value="Peptidase_M50B-like"/>
</dbReference>
<evidence type="ECO:0000313" key="3">
    <source>
        <dbReference type="Proteomes" id="UP000198310"/>
    </source>
</evidence>
<dbReference type="Pfam" id="PF13398">
    <property type="entry name" value="Peptidase_M50B"/>
    <property type="match status" value="1"/>
</dbReference>
<keyword evidence="1" id="KW-1133">Transmembrane helix</keyword>
<organism evidence="2 3">
    <name type="scientific">Hymenobacter mucosus</name>
    <dbReference type="NCBI Taxonomy" id="1411120"/>
    <lineage>
        <taxon>Bacteria</taxon>
        <taxon>Pseudomonadati</taxon>
        <taxon>Bacteroidota</taxon>
        <taxon>Cytophagia</taxon>
        <taxon>Cytophagales</taxon>
        <taxon>Hymenobacteraceae</taxon>
        <taxon>Hymenobacter</taxon>
    </lineage>
</organism>
<name>A0A239BBD8_9BACT</name>
<reference evidence="3" key="1">
    <citation type="submission" date="2017-06" db="EMBL/GenBank/DDBJ databases">
        <authorList>
            <person name="Varghese N."/>
            <person name="Submissions S."/>
        </authorList>
    </citation>
    <scope>NUCLEOTIDE SEQUENCE [LARGE SCALE GENOMIC DNA]</scope>
    <source>
        <strain evidence="3">DSM 28041</strain>
    </source>
</reference>
<evidence type="ECO:0000256" key="1">
    <source>
        <dbReference type="SAM" id="Phobius"/>
    </source>
</evidence>
<keyword evidence="3" id="KW-1185">Reference proteome</keyword>
<feature type="transmembrane region" description="Helical" evidence="1">
    <location>
        <begin position="154"/>
        <end position="173"/>
    </location>
</feature>
<proteinExistence type="predicted"/>
<accession>A0A239BBD8</accession>